<name>A0A9D1UUH6_9MICC</name>
<gene>
    <name evidence="2" type="ORF">H9871_11050</name>
</gene>
<keyword evidence="1" id="KW-0812">Transmembrane</keyword>
<keyword evidence="1" id="KW-0472">Membrane</keyword>
<evidence type="ECO:0000313" key="3">
    <source>
        <dbReference type="Proteomes" id="UP000824151"/>
    </source>
</evidence>
<feature type="transmembrane region" description="Helical" evidence="1">
    <location>
        <begin position="69"/>
        <end position="91"/>
    </location>
</feature>
<feature type="transmembrane region" description="Helical" evidence="1">
    <location>
        <begin position="103"/>
        <end position="129"/>
    </location>
</feature>
<reference evidence="2" key="2">
    <citation type="submission" date="2021-04" db="EMBL/GenBank/DDBJ databases">
        <authorList>
            <person name="Gilroy R."/>
        </authorList>
    </citation>
    <scope>NUCLEOTIDE SEQUENCE</scope>
    <source>
        <strain evidence="2">ChiHejej3B27-3195</strain>
    </source>
</reference>
<evidence type="ECO:0000256" key="1">
    <source>
        <dbReference type="SAM" id="Phobius"/>
    </source>
</evidence>
<dbReference type="EMBL" id="DXGD01000406">
    <property type="protein sequence ID" value="HIX00665.1"/>
    <property type="molecule type" value="Genomic_DNA"/>
</dbReference>
<reference evidence="2" key="1">
    <citation type="journal article" date="2021" name="PeerJ">
        <title>Extensive microbial diversity within the chicken gut microbiome revealed by metagenomics and culture.</title>
        <authorList>
            <person name="Gilroy R."/>
            <person name="Ravi A."/>
            <person name="Getino M."/>
            <person name="Pursley I."/>
            <person name="Horton D.L."/>
            <person name="Alikhan N.F."/>
            <person name="Baker D."/>
            <person name="Gharbi K."/>
            <person name="Hall N."/>
            <person name="Watson M."/>
            <person name="Adriaenssens E.M."/>
            <person name="Foster-Nyarko E."/>
            <person name="Jarju S."/>
            <person name="Secka A."/>
            <person name="Antonio M."/>
            <person name="Oren A."/>
            <person name="Chaudhuri R.R."/>
            <person name="La Ragione R."/>
            <person name="Hildebrand F."/>
            <person name="Pallen M.J."/>
        </authorList>
    </citation>
    <scope>NUCLEOTIDE SEQUENCE</scope>
    <source>
        <strain evidence="2">ChiHejej3B27-3195</strain>
    </source>
</reference>
<dbReference type="AlphaFoldDB" id="A0A9D1UUH6"/>
<keyword evidence="1" id="KW-1133">Transmembrane helix</keyword>
<evidence type="ECO:0000313" key="2">
    <source>
        <dbReference type="EMBL" id="HIX00665.1"/>
    </source>
</evidence>
<proteinExistence type="predicted"/>
<protein>
    <submittedName>
        <fullName evidence="2">Uncharacterized protein</fullName>
    </submittedName>
</protein>
<dbReference type="Proteomes" id="UP000824151">
    <property type="component" value="Unassembled WGS sequence"/>
</dbReference>
<organism evidence="2 3">
    <name type="scientific">Candidatus Nesterenkonia stercoripullorum</name>
    <dbReference type="NCBI Taxonomy" id="2838701"/>
    <lineage>
        <taxon>Bacteria</taxon>
        <taxon>Bacillati</taxon>
        <taxon>Actinomycetota</taxon>
        <taxon>Actinomycetes</taxon>
        <taxon>Micrococcales</taxon>
        <taxon>Micrococcaceae</taxon>
        <taxon>Nesterenkonia</taxon>
    </lineage>
</organism>
<sequence length="135" mass="14149">MRQLNVPWRLVLLLGAFALIRPILRITRIASEDGPLHPAAAALGATALITVVWIVAVVQARAARPVLTLVLAGLVYMVLSSLLAGVLSPIIDGEFQGPLANPIAIPVLLILNAAWGALAGCLAWAVLAVRGRNAR</sequence>
<accession>A0A9D1UUH6</accession>
<comment type="caution">
    <text evidence="2">The sequence shown here is derived from an EMBL/GenBank/DDBJ whole genome shotgun (WGS) entry which is preliminary data.</text>
</comment>
<feature type="transmembrane region" description="Helical" evidence="1">
    <location>
        <begin position="35"/>
        <end position="57"/>
    </location>
</feature>